<keyword evidence="2" id="KW-0472">Membrane</keyword>
<gene>
    <name evidence="4" type="ORF">ACHAW5_004856</name>
</gene>
<dbReference type="EMBL" id="JALLAZ020001495">
    <property type="protein sequence ID" value="KAL3774006.1"/>
    <property type="molecule type" value="Genomic_DNA"/>
</dbReference>
<keyword evidence="2" id="KW-0812">Transmembrane</keyword>
<feature type="signal peptide" evidence="3">
    <location>
        <begin position="1"/>
        <end position="19"/>
    </location>
</feature>
<feature type="compositionally biased region" description="Basic and acidic residues" evidence="1">
    <location>
        <begin position="71"/>
        <end position="83"/>
    </location>
</feature>
<accession>A0ABD3NHA5</accession>
<feature type="transmembrane region" description="Helical" evidence="2">
    <location>
        <begin position="304"/>
        <end position="327"/>
    </location>
</feature>
<reference evidence="4 5" key="1">
    <citation type="submission" date="2024-10" db="EMBL/GenBank/DDBJ databases">
        <title>Updated reference genomes for cyclostephanoid diatoms.</title>
        <authorList>
            <person name="Roberts W.R."/>
            <person name="Alverson A.J."/>
        </authorList>
    </citation>
    <scope>NUCLEOTIDE SEQUENCE [LARGE SCALE GENOMIC DNA]</scope>
    <source>
        <strain evidence="4 5">AJA276-08</strain>
    </source>
</reference>
<feature type="compositionally biased region" description="Basic and acidic residues" evidence="1">
    <location>
        <begin position="109"/>
        <end position="123"/>
    </location>
</feature>
<keyword evidence="5" id="KW-1185">Reference proteome</keyword>
<evidence type="ECO:0000256" key="3">
    <source>
        <dbReference type="SAM" id="SignalP"/>
    </source>
</evidence>
<evidence type="ECO:0008006" key="6">
    <source>
        <dbReference type="Google" id="ProtNLM"/>
    </source>
</evidence>
<keyword evidence="3" id="KW-0732">Signal</keyword>
<feature type="compositionally biased region" description="Low complexity" evidence="1">
    <location>
        <begin position="164"/>
        <end position="179"/>
    </location>
</feature>
<feature type="region of interest" description="Disordered" evidence="1">
    <location>
        <begin position="34"/>
        <end position="183"/>
    </location>
</feature>
<feature type="compositionally biased region" description="Low complexity" evidence="1">
    <location>
        <begin position="34"/>
        <end position="68"/>
    </location>
</feature>
<evidence type="ECO:0000256" key="1">
    <source>
        <dbReference type="SAM" id="MobiDB-lite"/>
    </source>
</evidence>
<sequence>MAATRRIFLLLIAVNIGLAESSFASFARSGTIIIGPAPSSSSSTASSSPPSTERQRARAAAAVVVRVVPPRPRESNWEDDTKSSRTNAEVTDYVPPWRDHQQHQRQRQRRQEEETTVSGDRRATATTPENKDATTPLPSFARSVARAPNSGAGLEGAVPPPPSRASAAPMMPPTSSSLPNAADSGTPLLLRGVRWPLVRDPPGTSIEYPLSYVRTIVAFLSTVSTWHIHSTNAHSPVLAASVTTMIVSTCLDRRLGDAALCGSLAGMSGTRLVPDLATAATLGALSSMAYEASTRVFVRRRPSAAAGVGVGGAAGAAAFLATSVLAWHRGIGIVSVTTRRAALRRGVTRWGVSVGSGAAAAGSRGGLPPLGDTILPSMVLYHVLGAVVTICLRECSDDSGAADPARASSVVGLLGSLFLRGGDATAILALYGGSFVGMSLPSRLMHGNVPGRDAGAGALAGLFHAMTMRYGVLERRVGGKAGLCAFAGCWAYRGFGNAVDFVRSRRKK</sequence>
<dbReference type="AlphaFoldDB" id="A0ABD3NHA5"/>
<proteinExistence type="predicted"/>
<evidence type="ECO:0000256" key="2">
    <source>
        <dbReference type="SAM" id="Phobius"/>
    </source>
</evidence>
<keyword evidence="2" id="KW-1133">Transmembrane helix</keyword>
<protein>
    <recommendedName>
        <fullName evidence="6">Peptidase S54 rhomboid domain-containing protein</fullName>
    </recommendedName>
</protein>
<evidence type="ECO:0000313" key="5">
    <source>
        <dbReference type="Proteomes" id="UP001530315"/>
    </source>
</evidence>
<evidence type="ECO:0000313" key="4">
    <source>
        <dbReference type="EMBL" id="KAL3774006.1"/>
    </source>
</evidence>
<name>A0ABD3NHA5_9STRA</name>
<dbReference type="Proteomes" id="UP001530315">
    <property type="component" value="Unassembled WGS sequence"/>
</dbReference>
<organism evidence="4 5">
    <name type="scientific">Stephanodiscus triporus</name>
    <dbReference type="NCBI Taxonomy" id="2934178"/>
    <lineage>
        <taxon>Eukaryota</taxon>
        <taxon>Sar</taxon>
        <taxon>Stramenopiles</taxon>
        <taxon>Ochrophyta</taxon>
        <taxon>Bacillariophyta</taxon>
        <taxon>Coscinodiscophyceae</taxon>
        <taxon>Thalassiosirophycidae</taxon>
        <taxon>Stephanodiscales</taxon>
        <taxon>Stephanodiscaceae</taxon>
        <taxon>Stephanodiscus</taxon>
    </lineage>
</organism>
<feature type="chain" id="PRO_5044783150" description="Peptidase S54 rhomboid domain-containing protein" evidence="3">
    <location>
        <begin position="20"/>
        <end position="508"/>
    </location>
</feature>
<comment type="caution">
    <text evidence="4">The sequence shown here is derived from an EMBL/GenBank/DDBJ whole genome shotgun (WGS) entry which is preliminary data.</text>
</comment>